<sequence length="536" mass="60441">MQAPKDVITYSSVISAWSASGMQSHAVVRAEELLREMEETPEVEPNTVVLNSIMSAWVKSKNPAAINRTTELLEYMEQAQHAPADLVSYNTHLHALSIHSHREPDYAQRANDLLTSLEARYERGEIRFRPNLFSYNVVIDAWCRSQASDAAWNAVKLLRNFINHDSKYQPDTFSFNNVFSALSRTNRPGTTLLAEHLLDYMEIAYKNRIFKNAKADIVSYTCVIVTLARSGEADAAERGEKLLERMKEQYKSGKTYMKPTRVVYNALIDAWAKSGRGVLGSRKAEALLKEMEEMCAMGDASVAPNVITYNNVMTSWARSGTRCAGNMAVKYLDRMTMINGTEGKIEIRPNDKTFHTVINAIAKSPNEMKAQKSLQILRRMDKLYQSGYTGAKPNAVTYNNVLNAAASSGTSTDFKTKRKALDTAIFTLQELQSSQYAQPTESTYSTFIEACYNLLSTDDEVELRDIIENTFEECKEDGQIGDMFLSRLREAAPKDLYEDLLSEVIVANRDEVKVDDLPQSWRCNVRRGGRKSRQPP</sequence>
<dbReference type="Proteomes" id="UP000291116">
    <property type="component" value="Unassembled WGS sequence"/>
</dbReference>
<dbReference type="InterPro" id="IPR002885">
    <property type="entry name" value="PPR_rpt"/>
</dbReference>
<dbReference type="EMBL" id="CAACVS010000081">
    <property type="protein sequence ID" value="VEU36178.1"/>
    <property type="molecule type" value="Genomic_DNA"/>
</dbReference>
<evidence type="ECO:0008006" key="4">
    <source>
        <dbReference type="Google" id="ProtNLM"/>
    </source>
</evidence>
<gene>
    <name evidence="2" type="ORF">PSNMU_V1.4_AUG-EV-PASAV3_0029620</name>
</gene>
<dbReference type="Gene3D" id="1.25.40.10">
    <property type="entry name" value="Tetratricopeptide repeat domain"/>
    <property type="match status" value="3"/>
</dbReference>
<organism evidence="2 3">
    <name type="scientific">Pseudo-nitzschia multistriata</name>
    <dbReference type="NCBI Taxonomy" id="183589"/>
    <lineage>
        <taxon>Eukaryota</taxon>
        <taxon>Sar</taxon>
        <taxon>Stramenopiles</taxon>
        <taxon>Ochrophyta</taxon>
        <taxon>Bacillariophyta</taxon>
        <taxon>Bacillariophyceae</taxon>
        <taxon>Bacillariophycidae</taxon>
        <taxon>Bacillariales</taxon>
        <taxon>Bacillariaceae</taxon>
        <taxon>Pseudo-nitzschia</taxon>
    </lineage>
</organism>
<name>A0A448Z2C3_9STRA</name>
<dbReference type="InterPro" id="IPR051240">
    <property type="entry name" value="Mito_RNA-Proc/Resp"/>
</dbReference>
<keyword evidence="1" id="KW-0677">Repeat</keyword>
<dbReference type="AlphaFoldDB" id="A0A448Z2C3"/>
<proteinExistence type="predicted"/>
<dbReference type="PANTHER" id="PTHR47933:SF11">
    <property type="entry name" value="PENTATRICOPEPTIDE REPEAT-CONTAINING PROTEIN 2"/>
    <property type="match status" value="1"/>
</dbReference>
<keyword evidence="3" id="KW-1185">Reference proteome</keyword>
<protein>
    <recommendedName>
        <fullName evidence="4">Pentacotripeptide-repeat region of PRORP domain-containing protein</fullName>
    </recommendedName>
</protein>
<evidence type="ECO:0000313" key="3">
    <source>
        <dbReference type="Proteomes" id="UP000291116"/>
    </source>
</evidence>
<dbReference type="GO" id="GO:0003729">
    <property type="term" value="F:mRNA binding"/>
    <property type="evidence" value="ECO:0007669"/>
    <property type="project" value="TreeGrafter"/>
</dbReference>
<accession>A0A448Z2C3</accession>
<dbReference type="PANTHER" id="PTHR47933">
    <property type="entry name" value="PENTATRICOPEPTIDE REPEAT-CONTAINING PROTEIN 1, MITOCHONDRIAL"/>
    <property type="match status" value="1"/>
</dbReference>
<evidence type="ECO:0000313" key="2">
    <source>
        <dbReference type="EMBL" id="VEU36178.1"/>
    </source>
</evidence>
<reference evidence="2 3" key="1">
    <citation type="submission" date="2019-01" db="EMBL/GenBank/DDBJ databases">
        <authorList>
            <person name="Ferrante I. M."/>
        </authorList>
    </citation>
    <scope>NUCLEOTIDE SEQUENCE [LARGE SCALE GENOMIC DNA]</scope>
    <source>
        <strain evidence="2 3">B856</strain>
    </source>
</reference>
<dbReference type="InterPro" id="IPR011990">
    <property type="entry name" value="TPR-like_helical_dom_sf"/>
</dbReference>
<dbReference type="OrthoDB" id="185373at2759"/>
<dbReference type="Pfam" id="PF13812">
    <property type="entry name" value="PPR_3"/>
    <property type="match status" value="1"/>
</dbReference>
<evidence type="ECO:0000256" key="1">
    <source>
        <dbReference type="ARBA" id="ARBA00022737"/>
    </source>
</evidence>